<keyword evidence="2" id="KW-0808">Transferase</keyword>
<evidence type="ECO:0000256" key="3">
    <source>
        <dbReference type="ARBA" id="ARBA00022777"/>
    </source>
</evidence>
<dbReference type="Gene3D" id="3.30.420.40">
    <property type="match status" value="2"/>
</dbReference>
<dbReference type="EMBL" id="VOOR01000009">
    <property type="protein sequence ID" value="TXB65552.1"/>
    <property type="molecule type" value="Genomic_DNA"/>
</dbReference>
<name>A0A5C6RW08_9BACT</name>
<dbReference type="Pfam" id="PF00370">
    <property type="entry name" value="FGGY_N"/>
    <property type="match status" value="1"/>
</dbReference>
<comment type="caution">
    <text evidence="6">The sequence shown here is derived from an EMBL/GenBank/DDBJ whole genome shotgun (WGS) entry which is preliminary data.</text>
</comment>
<dbReference type="CDD" id="cd07809">
    <property type="entry name" value="ASKHA_NBD_FGGY_BaXK-like"/>
    <property type="match status" value="1"/>
</dbReference>
<evidence type="ECO:0000256" key="2">
    <source>
        <dbReference type="ARBA" id="ARBA00022679"/>
    </source>
</evidence>
<evidence type="ECO:0000259" key="4">
    <source>
        <dbReference type="Pfam" id="PF00370"/>
    </source>
</evidence>
<protein>
    <submittedName>
        <fullName evidence="6">Carbohydrate kinase</fullName>
    </submittedName>
</protein>
<keyword evidence="3 6" id="KW-0418">Kinase</keyword>
<evidence type="ECO:0000313" key="6">
    <source>
        <dbReference type="EMBL" id="TXB65552.1"/>
    </source>
</evidence>
<dbReference type="PANTHER" id="PTHR43095">
    <property type="entry name" value="SUGAR KINASE"/>
    <property type="match status" value="1"/>
</dbReference>
<dbReference type="OrthoDB" id="9805576at2"/>
<feature type="domain" description="Carbohydrate kinase FGGY N-terminal" evidence="4">
    <location>
        <begin position="2"/>
        <end position="247"/>
    </location>
</feature>
<sequence length="498" mass="53225">MYLLGLDIGSSSVKAALLDGESGSVIAAAYSPKEEMPIASPHPGWAEQDPETWWHHLKIAVKDVVFQSGARPSDILSIGIAYQMHGLVIIDKAGRPLRPAIIWCDGRAVVAGGKAFREIGEERCLQSLLNAPGNFTAAKLKWVLDHEPRLADKIHKALLPGDYIAMKLTGQPLTTISGLSEGVFWDFPQHEPAGFLLKGLGIPEGLLPEAVPAFGHQGQLTAAAASELGLSARTTVSYRAGDQPNNAFSLNVMSPGELAANAGTSGVVYGLSDELKYDPLSRVNTFAHVNHTKASPRVGILLCINGTGIQQAWLRRMLGGGLSYAEMNHLAEAVAPGSEGLAVLPFGNGAERMLGNCDLGASFSGLRFNRHTRGHLARAVQEGIAFAFQYGLEIMQGLGLEAEVVRAGKANMFLSPVFREALSNTTGARVELYNSDGAIGAARGAGVGAGFYHSFEEAFSGLRLLELTEPAPKLTAQYAQAYRHWKQQLENAIQIKQQ</sequence>
<dbReference type="PIRSF" id="PIRSF000538">
    <property type="entry name" value="GlpK"/>
    <property type="match status" value="1"/>
</dbReference>
<dbReference type="InterPro" id="IPR000577">
    <property type="entry name" value="Carb_kinase_FGGY"/>
</dbReference>
<organism evidence="6 7">
    <name type="scientific">Phaeodactylibacter luteus</name>
    <dbReference type="NCBI Taxonomy" id="1564516"/>
    <lineage>
        <taxon>Bacteria</taxon>
        <taxon>Pseudomonadati</taxon>
        <taxon>Bacteroidota</taxon>
        <taxon>Saprospiria</taxon>
        <taxon>Saprospirales</taxon>
        <taxon>Haliscomenobacteraceae</taxon>
        <taxon>Phaeodactylibacter</taxon>
    </lineage>
</organism>
<dbReference type="InterPro" id="IPR018484">
    <property type="entry name" value="FGGY_N"/>
</dbReference>
<dbReference type="Proteomes" id="UP000321580">
    <property type="component" value="Unassembled WGS sequence"/>
</dbReference>
<dbReference type="AlphaFoldDB" id="A0A5C6RW08"/>
<dbReference type="InterPro" id="IPR050406">
    <property type="entry name" value="FGGY_Carb_Kinase"/>
</dbReference>
<keyword evidence="7" id="KW-1185">Reference proteome</keyword>
<dbReference type="GO" id="GO:0005975">
    <property type="term" value="P:carbohydrate metabolic process"/>
    <property type="evidence" value="ECO:0007669"/>
    <property type="project" value="InterPro"/>
</dbReference>
<gene>
    <name evidence="6" type="ORF">FRY97_06115</name>
</gene>
<evidence type="ECO:0000256" key="1">
    <source>
        <dbReference type="ARBA" id="ARBA00009156"/>
    </source>
</evidence>
<feature type="domain" description="Carbohydrate kinase FGGY C-terminal" evidence="5">
    <location>
        <begin position="259"/>
        <end position="447"/>
    </location>
</feature>
<dbReference type="PANTHER" id="PTHR43095:SF5">
    <property type="entry name" value="XYLULOSE KINASE"/>
    <property type="match status" value="1"/>
</dbReference>
<dbReference type="Pfam" id="PF02782">
    <property type="entry name" value="FGGY_C"/>
    <property type="match status" value="1"/>
</dbReference>
<dbReference type="InterPro" id="IPR043129">
    <property type="entry name" value="ATPase_NBD"/>
</dbReference>
<proteinExistence type="inferred from homology"/>
<dbReference type="GO" id="GO:0016301">
    <property type="term" value="F:kinase activity"/>
    <property type="evidence" value="ECO:0007669"/>
    <property type="project" value="UniProtKB-KW"/>
</dbReference>
<evidence type="ECO:0000259" key="5">
    <source>
        <dbReference type="Pfam" id="PF02782"/>
    </source>
</evidence>
<accession>A0A5C6RW08</accession>
<dbReference type="InterPro" id="IPR018485">
    <property type="entry name" value="FGGY_C"/>
</dbReference>
<reference evidence="6 7" key="1">
    <citation type="submission" date="2019-08" db="EMBL/GenBank/DDBJ databases">
        <title>Genome of Phaeodactylibacter luteus.</title>
        <authorList>
            <person name="Bowman J.P."/>
        </authorList>
    </citation>
    <scope>NUCLEOTIDE SEQUENCE [LARGE SCALE GENOMIC DNA]</scope>
    <source>
        <strain evidence="6 7">KCTC 42180</strain>
    </source>
</reference>
<dbReference type="SUPFAM" id="SSF53067">
    <property type="entry name" value="Actin-like ATPase domain"/>
    <property type="match status" value="2"/>
</dbReference>
<dbReference type="RefSeq" id="WP_147166561.1">
    <property type="nucleotide sequence ID" value="NZ_VOOR01000009.1"/>
</dbReference>
<evidence type="ECO:0000313" key="7">
    <source>
        <dbReference type="Proteomes" id="UP000321580"/>
    </source>
</evidence>
<comment type="similarity">
    <text evidence="1">Belongs to the FGGY kinase family.</text>
</comment>